<dbReference type="CDD" id="cd00063">
    <property type="entry name" value="FN3"/>
    <property type="match status" value="1"/>
</dbReference>
<dbReference type="PANTHER" id="PTHR19134">
    <property type="entry name" value="RECEPTOR-TYPE TYROSINE-PROTEIN PHOSPHATASE"/>
    <property type="match status" value="1"/>
</dbReference>
<feature type="domain" description="Tyrosine-protein phosphatase" evidence="9">
    <location>
        <begin position="850"/>
        <end position="1014"/>
    </location>
</feature>
<evidence type="ECO:0000313" key="13">
    <source>
        <dbReference type="EMBL" id="CAF3693513.1"/>
    </source>
</evidence>
<dbReference type="Pfam" id="PF00041">
    <property type="entry name" value="fn3"/>
    <property type="match status" value="1"/>
</dbReference>
<dbReference type="InterPro" id="IPR000242">
    <property type="entry name" value="PTP_cat"/>
</dbReference>
<keyword evidence="4" id="KW-0904">Protein phosphatase</keyword>
<dbReference type="SUPFAM" id="SSF49265">
    <property type="entry name" value="Fibronectin type III"/>
    <property type="match status" value="1"/>
</dbReference>
<keyword evidence="7" id="KW-1133">Transmembrane helix</keyword>
<dbReference type="InterPro" id="IPR036116">
    <property type="entry name" value="FN3_sf"/>
</dbReference>
<evidence type="ECO:0000256" key="5">
    <source>
        <dbReference type="ARBA" id="ARBA00023136"/>
    </source>
</evidence>
<feature type="signal peptide" evidence="8">
    <location>
        <begin position="1"/>
        <end position="24"/>
    </location>
</feature>
<evidence type="ECO:0000256" key="7">
    <source>
        <dbReference type="SAM" id="Phobius"/>
    </source>
</evidence>
<dbReference type="EMBL" id="CAJNOK010003803">
    <property type="protein sequence ID" value="CAF0915091.1"/>
    <property type="molecule type" value="Genomic_DNA"/>
</dbReference>
<dbReference type="AlphaFoldDB" id="A0A8S2HXJ3"/>
<dbReference type="GO" id="GO:0004725">
    <property type="term" value="F:protein tyrosine phosphatase activity"/>
    <property type="evidence" value="ECO:0007669"/>
    <property type="project" value="UniProtKB-EC"/>
</dbReference>
<comment type="catalytic activity">
    <reaction evidence="6">
        <text>O-phospho-L-tyrosyl-[protein] + H2O = L-tyrosyl-[protein] + phosphate</text>
        <dbReference type="Rhea" id="RHEA:10684"/>
        <dbReference type="Rhea" id="RHEA-COMP:10136"/>
        <dbReference type="Rhea" id="RHEA-COMP:20101"/>
        <dbReference type="ChEBI" id="CHEBI:15377"/>
        <dbReference type="ChEBI" id="CHEBI:43474"/>
        <dbReference type="ChEBI" id="CHEBI:46858"/>
        <dbReference type="ChEBI" id="CHEBI:61978"/>
        <dbReference type="EC" id="3.1.3.48"/>
    </reaction>
</comment>
<dbReference type="Gene3D" id="2.60.40.10">
    <property type="entry name" value="Immunoglobulins"/>
    <property type="match status" value="1"/>
</dbReference>
<keyword evidence="5 7" id="KW-0472">Membrane</keyword>
<accession>A0A8S2HXJ3</accession>
<evidence type="ECO:0000256" key="8">
    <source>
        <dbReference type="SAM" id="SignalP"/>
    </source>
</evidence>
<feature type="domain" description="Fibronectin type-III" evidence="11">
    <location>
        <begin position="105"/>
        <end position="200"/>
    </location>
</feature>
<dbReference type="SUPFAM" id="SSF52799">
    <property type="entry name" value="(Phosphotyrosine protein) phosphatases II"/>
    <property type="match status" value="2"/>
</dbReference>
<comment type="subcellular location">
    <subcellularLocation>
        <location evidence="1">Membrane</location>
        <topology evidence="1">Single-pass membrane protein</topology>
    </subcellularLocation>
</comment>
<feature type="domain" description="Tyrosine specific protein phosphatases" evidence="10">
    <location>
        <begin position="728"/>
        <end position="801"/>
    </location>
</feature>
<dbReference type="Pfam" id="PF00102">
    <property type="entry name" value="Y_phosphatase"/>
    <property type="match status" value="2"/>
</dbReference>
<keyword evidence="2 8" id="KW-0732">Signal</keyword>
<evidence type="ECO:0000313" key="14">
    <source>
        <dbReference type="Proteomes" id="UP000682733"/>
    </source>
</evidence>
<evidence type="ECO:0000256" key="3">
    <source>
        <dbReference type="ARBA" id="ARBA00022801"/>
    </source>
</evidence>
<evidence type="ECO:0000313" key="12">
    <source>
        <dbReference type="EMBL" id="CAF0915091.1"/>
    </source>
</evidence>
<dbReference type="SMART" id="SM00404">
    <property type="entry name" value="PTPc_motif"/>
    <property type="match status" value="1"/>
</dbReference>
<feature type="chain" id="PRO_5035646892" description="Protein-tyrosine-phosphatase" evidence="8">
    <location>
        <begin position="25"/>
        <end position="1014"/>
    </location>
</feature>
<comment type="caution">
    <text evidence="13">The sequence shown here is derived from an EMBL/GenBank/DDBJ whole genome shotgun (WGS) entry which is preliminary data.</text>
</comment>
<name>A0A8S2HXJ3_9BILA</name>
<dbReference type="InterPro" id="IPR029021">
    <property type="entry name" value="Prot-tyrosine_phosphatase-like"/>
</dbReference>
<proteinExistence type="predicted"/>
<dbReference type="EMBL" id="CAJOBA010003804">
    <property type="protein sequence ID" value="CAF3693513.1"/>
    <property type="molecule type" value="Genomic_DNA"/>
</dbReference>
<evidence type="ECO:0000256" key="4">
    <source>
        <dbReference type="ARBA" id="ARBA00022912"/>
    </source>
</evidence>
<feature type="transmembrane region" description="Helical" evidence="7">
    <location>
        <begin position="454"/>
        <end position="478"/>
    </location>
</feature>
<evidence type="ECO:0000259" key="10">
    <source>
        <dbReference type="PROSITE" id="PS50056"/>
    </source>
</evidence>
<evidence type="ECO:0000259" key="11">
    <source>
        <dbReference type="PROSITE" id="PS50853"/>
    </source>
</evidence>
<dbReference type="InterPro" id="IPR000387">
    <property type="entry name" value="Tyr_Pase_dom"/>
</dbReference>
<dbReference type="InterPro" id="IPR050348">
    <property type="entry name" value="Protein-Tyr_Phosphatase"/>
</dbReference>
<dbReference type="InterPro" id="IPR003961">
    <property type="entry name" value="FN3_dom"/>
</dbReference>
<evidence type="ECO:0008006" key="15">
    <source>
        <dbReference type="Google" id="ProtNLM"/>
    </source>
</evidence>
<dbReference type="PROSITE" id="PS50055">
    <property type="entry name" value="TYR_PHOSPHATASE_PTP"/>
    <property type="match status" value="2"/>
</dbReference>
<evidence type="ECO:0000259" key="9">
    <source>
        <dbReference type="PROSITE" id="PS50055"/>
    </source>
</evidence>
<protein>
    <recommendedName>
        <fullName evidence="15">Protein-tyrosine-phosphatase</fullName>
    </recommendedName>
</protein>
<keyword evidence="3" id="KW-0378">Hydrolase</keyword>
<dbReference type="InterPro" id="IPR003595">
    <property type="entry name" value="Tyr_Pase_cat"/>
</dbReference>
<gene>
    <name evidence="12" type="ORF">OVA965_LOCUS10327</name>
    <name evidence="13" type="ORF">TMI583_LOCUS10323</name>
</gene>
<feature type="domain" description="Tyrosine-protein phosphatase" evidence="9">
    <location>
        <begin position="549"/>
        <end position="810"/>
    </location>
</feature>
<sequence>MFLLISSFHIVQIIFISLIISSSSSIIHDVNEAIFLDPNSRVGILRCPITNYLNNDDILWYDIYNSKQQNNGRFLYINGSDDREFICSSKTTDESYKIKIRTYDRPLTIRRAYIQEITNSSITIIWEDDNYNKNANITAYELMLQQNNTIQYRVRVNSSSTSYTFPALRSNTLYTIAIYATDAWNRRSGSYNLNGTTLTVVYSQNTTLLPSIVKLRSSTYIHSHHHSYNHFATDYVLCFHSDNSLIFTFNRTIKSSNRLNTSTIIHDTSKEKILYNITVYDTAGHMLLNELKKWTGKPELIIYHTKRKITKSGGYSVQLLAMNDFNDQRPSLIGAVTKLCEDIRTSTTFYFPLICTINEHNRLNIKLTDNLKNLIQLKPIIIYYKLSETNFIQTNISDINKYITRNVADVGLDYSVIIENTIMGSNEKLNITVPCPITRTASVGKISTKRDNRVLGGIIAGLILSITCLTVLAFVIAYKKGMTSNCRHFLLRYEYILRKKHYPRTNLINTNGGGNYFDINYRENDSTAIPISQFESYVERMHKDADFGFIRLFEDICETSKGYTFTADVSQLDYNKIKNRYTNILTYDHSRVKLSSDDKDDRNSYINANYVDGHHRSNAYIATQGPTSHTINDFWRMIFEKDVSVIVMITNIKERGRVKCDMYWPVEGTEVYGTIQVTLLTTITLAYYVKRIFAIRCKANRKRVTYERLVYHFHYTNWPDHGVPVFVLPALSFIRKSSQANPDDAPIVVHCSAGVGRTGTYIVIDTMLKKLKEQRSINIPSFLKQIRQQRNFLVQTEEQFIFIYDVLVEAINEFNFSSNGLNDIELNEYNFDYSIQMLDYFDNDSNLTRLDKQFNCIINTKIKDYYLSAGQAETNLLKNRTQAILPINPTRVILTKKANVLNGAEYINATFLHGCYRPDEYIVTQHPLINTLTDFWQMIWDTNCSLIVSLYGDEKTQPDVPSYWPIPNQIMDCGSFSVCLIDETFECDYVYRDFLLQSTEVSLNQTSDYLYLTV</sequence>
<dbReference type="Gene3D" id="3.90.190.10">
    <property type="entry name" value="Protein tyrosine phosphatase superfamily"/>
    <property type="match status" value="2"/>
</dbReference>
<dbReference type="PRINTS" id="PR00700">
    <property type="entry name" value="PRTYPHPHTASE"/>
</dbReference>
<dbReference type="InterPro" id="IPR013783">
    <property type="entry name" value="Ig-like_fold"/>
</dbReference>
<evidence type="ECO:0000256" key="6">
    <source>
        <dbReference type="ARBA" id="ARBA00051722"/>
    </source>
</evidence>
<dbReference type="PROSITE" id="PS00383">
    <property type="entry name" value="TYR_PHOSPHATASE_1"/>
    <property type="match status" value="1"/>
</dbReference>
<dbReference type="PROSITE" id="PS50853">
    <property type="entry name" value="FN3"/>
    <property type="match status" value="1"/>
</dbReference>
<dbReference type="GO" id="GO:0016020">
    <property type="term" value="C:membrane"/>
    <property type="evidence" value="ECO:0007669"/>
    <property type="project" value="UniProtKB-SubCell"/>
</dbReference>
<dbReference type="SMART" id="SM00194">
    <property type="entry name" value="PTPc"/>
    <property type="match status" value="1"/>
</dbReference>
<dbReference type="InterPro" id="IPR016130">
    <property type="entry name" value="Tyr_Pase_AS"/>
</dbReference>
<dbReference type="Proteomes" id="UP000677228">
    <property type="component" value="Unassembled WGS sequence"/>
</dbReference>
<dbReference type="PROSITE" id="PS50056">
    <property type="entry name" value="TYR_PHOSPHATASE_2"/>
    <property type="match status" value="1"/>
</dbReference>
<organism evidence="13 14">
    <name type="scientific">Didymodactylos carnosus</name>
    <dbReference type="NCBI Taxonomy" id="1234261"/>
    <lineage>
        <taxon>Eukaryota</taxon>
        <taxon>Metazoa</taxon>
        <taxon>Spiralia</taxon>
        <taxon>Gnathifera</taxon>
        <taxon>Rotifera</taxon>
        <taxon>Eurotatoria</taxon>
        <taxon>Bdelloidea</taxon>
        <taxon>Philodinida</taxon>
        <taxon>Philodinidae</taxon>
        <taxon>Didymodactylos</taxon>
    </lineage>
</organism>
<keyword evidence="7" id="KW-0812">Transmembrane</keyword>
<dbReference type="FunFam" id="3.90.190.10:FF:000062">
    <property type="entry name" value="Receptor-type tyrosine-protein phosphatase kappa"/>
    <property type="match status" value="1"/>
</dbReference>
<evidence type="ECO:0000256" key="2">
    <source>
        <dbReference type="ARBA" id="ARBA00022729"/>
    </source>
</evidence>
<reference evidence="13" key="1">
    <citation type="submission" date="2021-02" db="EMBL/GenBank/DDBJ databases">
        <authorList>
            <person name="Nowell W R."/>
        </authorList>
    </citation>
    <scope>NUCLEOTIDE SEQUENCE</scope>
</reference>
<dbReference type="PANTHER" id="PTHR19134:SF540">
    <property type="entry name" value="TYROSINE-PROTEIN PHOSPHATASE 99A"/>
    <property type="match status" value="1"/>
</dbReference>
<dbReference type="Proteomes" id="UP000682733">
    <property type="component" value="Unassembled WGS sequence"/>
</dbReference>
<evidence type="ECO:0000256" key="1">
    <source>
        <dbReference type="ARBA" id="ARBA00004167"/>
    </source>
</evidence>